<reference evidence="1" key="1">
    <citation type="journal article" date="2014" name="Nucleic Acids Res.">
        <title>The evolutionary dynamics of variant antigen genes in Babesia reveal a history of genomic innovation underlying host-parasite interaction.</title>
        <authorList>
            <person name="Jackson A.P."/>
            <person name="Otto T.D."/>
            <person name="Darby A."/>
            <person name="Ramaprasad A."/>
            <person name="Xia D."/>
            <person name="Echaide I.E."/>
            <person name="Farber M."/>
            <person name="Gahlot S."/>
            <person name="Gamble J."/>
            <person name="Gupta D."/>
            <person name="Gupta Y."/>
            <person name="Jackson L."/>
            <person name="Malandrin L."/>
            <person name="Malas T.B."/>
            <person name="Moussa E."/>
            <person name="Nair M."/>
            <person name="Reid A.J."/>
            <person name="Sanders M."/>
            <person name="Sharma J."/>
            <person name="Tracey A."/>
            <person name="Quail M.A."/>
            <person name="Weir W."/>
            <person name="Wastling J.M."/>
            <person name="Hall N."/>
            <person name="Willadsen P."/>
            <person name="Lingelbach K."/>
            <person name="Shiels B."/>
            <person name="Tait A."/>
            <person name="Berriman M."/>
            <person name="Allred D.R."/>
            <person name="Pain A."/>
        </authorList>
    </citation>
    <scope>NUCLEOTIDE SEQUENCE</scope>
    <source>
        <strain evidence="1">1802A</strain>
    </source>
</reference>
<keyword evidence="2" id="KW-1185">Reference proteome</keyword>
<accession>A0AAD9G7D4</accession>
<gene>
    <name evidence="1" type="ORF">X943_002622</name>
</gene>
<comment type="caution">
    <text evidence="1">The sequence shown here is derived from an EMBL/GenBank/DDBJ whole genome shotgun (WGS) entry which is preliminary data.</text>
</comment>
<dbReference type="EMBL" id="JAHBMH010000073">
    <property type="protein sequence ID" value="KAK1933196.1"/>
    <property type="molecule type" value="Genomic_DNA"/>
</dbReference>
<organism evidence="1 2">
    <name type="scientific">Babesia divergens</name>
    <dbReference type="NCBI Taxonomy" id="32595"/>
    <lineage>
        <taxon>Eukaryota</taxon>
        <taxon>Sar</taxon>
        <taxon>Alveolata</taxon>
        <taxon>Apicomplexa</taxon>
        <taxon>Aconoidasida</taxon>
        <taxon>Piroplasmida</taxon>
        <taxon>Babesiidae</taxon>
        <taxon>Babesia</taxon>
    </lineage>
</organism>
<evidence type="ECO:0000313" key="2">
    <source>
        <dbReference type="Proteomes" id="UP001195914"/>
    </source>
</evidence>
<proteinExistence type="predicted"/>
<dbReference type="AlphaFoldDB" id="A0AAD9G7D4"/>
<reference evidence="1" key="2">
    <citation type="submission" date="2021-05" db="EMBL/GenBank/DDBJ databases">
        <authorList>
            <person name="Pain A."/>
        </authorList>
    </citation>
    <scope>NUCLEOTIDE SEQUENCE</scope>
    <source>
        <strain evidence="1">1802A</strain>
    </source>
</reference>
<dbReference type="Proteomes" id="UP001195914">
    <property type="component" value="Unassembled WGS sequence"/>
</dbReference>
<name>A0AAD9G7D4_BABDI</name>
<sequence length="89" mass="10244">MNSTEKFPFHGLEPLERMSKLREHFLKFEQESTKATINQEIQRCKDEILQAANFEPNSNDNMIKIGDDLLIEASGTDLKNLLSDVKNAY</sequence>
<protein>
    <submittedName>
        <fullName evidence="1">Uncharacterized protein</fullName>
    </submittedName>
</protein>
<evidence type="ECO:0000313" key="1">
    <source>
        <dbReference type="EMBL" id="KAK1933196.1"/>
    </source>
</evidence>